<evidence type="ECO:0000313" key="2">
    <source>
        <dbReference type="Proteomes" id="UP001057452"/>
    </source>
</evidence>
<reference evidence="1" key="1">
    <citation type="submission" date="2022-05" db="EMBL/GenBank/DDBJ databases">
        <title>Chromosome-level genome of Chaenocephalus aceratus.</title>
        <authorList>
            <person name="Park H."/>
        </authorList>
    </citation>
    <scope>NUCLEOTIDE SEQUENCE</scope>
    <source>
        <strain evidence="1">KU_202001</strain>
    </source>
</reference>
<name>A0ACB9VRY2_CHAAC</name>
<gene>
    <name evidence="1" type="ORF">KUCAC02_006461</name>
</gene>
<comment type="caution">
    <text evidence="1">The sequence shown here is derived from an EMBL/GenBank/DDBJ whole genome shotgun (WGS) entry which is preliminary data.</text>
</comment>
<keyword evidence="2" id="KW-1185">Reference proteome</keyword>
<dbReference type="Proteomes" id="UP001057452">
    <property type="component" value="Chromosome 23"/>
</dbReference>
<proteinExistence type="predicted"/>
<evidence type="ECO:0000313" key="1">
    <source>
        <dbReference type="EMBL" id="KAI4802893.1"/>
    </source>
</evidence>
<dbReference type="EMBL" id="CM043807">
    <property type="protein sequence ID" value="KAI4802893.1"/>
    <property type="molecule type" value="Genomic_DNA"/>
</dbReference>
<sequence length="165" mass="17763">MAKCIITLKRRLLSSGARVYREHVKEARVCVGVCGVRGMVRDRALLCSSCDNAAGPAQSEASSARPSQQNSQANSSRHVANGAGYTGWRPKEAFTLRLTNTTALPVLGGRGGVVTEEDVCFFCCWEAETSWGIRAGSVSWRFMGQMVKGRADPTGGLKPSNSHRT</sequence>
<protein>
    <submittedName>
        <fullName evidence="1">Uncharacterized protein</fullName>
    </submittedName>
</protein>
<accession>A0ACB9VRY2</accession>
<organism evidence="1 2">
    <name type="scientific">Chaenocephalus aceratus</name>
    <name type="common">Blackfin icefish</name>
    <name type="synonym">Chaenichthys aceratus</name>
    <dbReference type="NCBI Taxonomy" id="36190"/>
    <lineage>
        <taxon>Eukaryota</taxon>
        <taxon>Metazoa</taxon>
        <taxon>Chordata</taxon>
        <taxon>Craniata</taxon>
        <taxon>Vertebrata</taxon>
        <taxon>Euteleostomi</taxon>
        <taxon>Actinopterygii</taxon>
        <taxon>Neopterygii</taxon>
        <taxon>Teleostei</taxon>
        <taxon>Neoteleostei</taxon>
        <taxon>Acanthomorphata</taxon>
        <taxon>Eupercaria</taxon>
        <taxon>Perciformes</taxon>
        <taxon>Notothenioidei</taxon>
        <taxon>Channichthyidae</taxon>
        <taxon>Chaenocephalus</taxon>
    </lineage>
</organism>